<evidence type="ECO:0000256" key="5">
    <source>
        <dbReference type="HAMAP-Rule" id="MF_00586"/>
    </source>
</evidence>
<dbReference type="PROSITE" id="PS00144">
    <property type="entry name" value="ASN_GLN_ASE_1"/>
    <property type="match status" value="1"/>
</dbReference>
<evidence type="ECO:0000313" key="13">
    <source>
        <dbReference type="Proteomes" id="UP001063698"/>
    </source>
</evidence>
<dbReference type="Pfam" id="PF17763">
    <property type="entry name" value="Asparaginase_C"/>
    <property type="match status" value="1"/>
</dbReference>
<comment type="function">
    <text evidence="5 8">Allows the formation of correctly charged Gln-tRNA(Gln) through the transamidation of misacylated Glu-tRNA(Gln) in organisms which lack glutaminyl-tRNA synthetase. The reaction takes place in the presence of glutamine and ATP through an activated gamma-phospho-Glu-tRNA(Gln). The GatDE system is specific for glutamate and does not act on aspartate.</text>
</comment>
<feature type="domain" description="GatD N-terminal" evidence="11">
    <location>
        <begin position="16"/>
        <end position="69"/>
    </location>
</feature>
<dbReference type="Gene3D" id="3.40.50.40">
    <property type="match status" value="1"/>
</dbReference>
<dbReference type="GO" id="GO:0004067">
    <property type="term" value="F:asparaginase activity"/>
    <property type="evidence" value="ECO:0007669"/>
    <property type="project" value="UniProtKB-UniRule"/>
</dbReference>
<dbReference type="InterPro" id="IPR037222">
    <property type="entry name" value="GatD_N_sf"/>
</dbReference>
<dbReference type="KEGG" id="ipc:IPA_09820"/>
<comment type="similarity">
    <text evidence="5 8">Belongs to the asparaginase 1 family. GatD subfamily.</text>
</comment>
<feature type="active site" evidence="5">
    <location>
        <position position="256"/>
    </location>
</feature>
<evidence type="ECO:0000256" key="1">
    <source>
        <dbReference type="ARBA" id="ARBA00022598"/>
    </source>
</evidence>
<dbReference type="CDD" id="cd08962">
    <property type="entry name" value="GatD"/>
    <property type="match status" value="1"/>
</dbReference>
<dbReference type="PANTHER" id="PTHR11707">
    <property type="entry name" value="L-ASPARAGINASE"/>
    <property type="match status" value="1"/>
</dbReference>
<evidence type="ECO:0000256" key="4">
    <source>
        <dbReference type="ARBA" id="ARBA00022917"/>
    </source>
</evidence>
<dbReference type="SMART" id="SM00870">
    <property type="entry name" value="Asparaginase"/>
    <property type="match status" value="1"/>
</dbReference>
<dbReference type="PIRSF" id="PIRSF500175">
    <property type="entry name" value="Glu_ADT_D"/>
    <property type="match status" value="1"/>
</dbReference>
<dbReference type="InterPro" id="IPR020827">
    <property type="entry name" value="Asparaginase/glutaminase_AS1"/>
</dbReference>
<keyword evidence="1 5" id="KW-0436">Ligase</keyword>
<dbReference type="GO" id="GO:0005524">
    <property type="term" value="F:ATP binding"/>
    <property type="evidence" value="ECO:0007669"/>
    <property type="project" value="UniProtKB-KW"/>
</dbReference>
<feature type="active site" evidence="5 7">
    <location>
        <position position="177"/>
    </location>
</feature>
<dbReference type="InterPro" id="IPR027474">
    <property type="entry name" value="L-asparaginase_N"/>
</dbReference>
<name>A0A977KBQ7_9CREN</name>
<protein>
    <recommendedName>
        <fullName evidence="5 8">Glutamyl-tRNA(Gln) amidotransferase subunit D</fullName>
        <shortName evidence="5">Glu-ADT subunit D</shortName>
        <ecNumber evidence="5 8">6.3.5.-</ecNumber>
    </recommendedName>
</protein>
<dbReference type="NCBIfam" id="NF003217">
    <property type="entry name" value="PRK04183.1"/>
    <property type="match status" value="1"/>
</dbReference>
<dbReference type="InterPro" id="IPR006034">
    <property type="entry name" value="Asparaginase/glutaminase-like"/>
</dbReference>
<feature type="active site" evidence="5">
    <location>
        <position position="178"/>
    </location>
</feature>
<evidence type="ECO:0000256" key="7">
    <source>
        <dbReference type="PROSITE-ProRule" id="PRU10100"/>
    </source>
</evidence>
<evidence type="ECO:0000256" key="3">
    <source>
        <dbReference type="ARBA" id="ARBA00022840"/>
    </source>
</evidence>
<dbReference type="SUPFAM" id="SSF141300">
    <property type="entry name" value="GatD N-terminal domain-like"/>
    <property type="match status" value="1"/>
</dbReference>
<dbReference type="InterPro" id="IPR037152">
    <property type="entry name" value="L-asparaginase_N_sf"/>
</dbReference>
<dbReference type="Gene3D" id="3.40.50.1170">
    <property type="entry name" value="L-asparaginase, N-terminal domain"/>
    <property type="match status" value="1"/>
</dbReference>
<dbReference type="PIRSF" id="PIRSF001220">
    <property type="entry name" value="L-ASNase_gatD"/>
    <property type="match status" value="1"/>
</dbReference>
<dbReference type="GO" id="GO:0006412">
    <property type="term" value="P:translation"/>
    <property type="evidence" value="ECO:0007669"/>
    <property type="project" value="UniProtKB-UniRule"/>
</dbReference>
<dbReference type="SUPFAM" id="SSF53774">
    <property type="entry name" value="Glutaminase/Asparaginase"/>
    <property type="match status" value="1"/>
</dbReference>
<dbReference type="PANTHER" id="PTHR11707:SF28">
    <property type="entry name" value="60 KDA LYSOPHOSPHOLIPASE"/>
    <property type="match status" value="1"/>
</dbReference>
<keyword evidence="4 5" id="KW-0648">Protein biosynthesis</keyword>
<evidence type="ECO:0000256" key="6">
    <source>
        <dbReference type="PROSITE-ProRule" id="PRU10099"/>
    </source>
</evidence>
<gene>
    <name evidence="5" type="primary">gatD</name>
    <name evidence="12" type="ORF">IPA_09820</name>
</gene>
<evidence type="ECO:0000313" key="12">
    <source>
        <dbReference type="EMBL" id="UXD21941.1"/>
    </source>
</evidence>
<dbReference type="GO" id="GO:0006520">
    <property type="term" value="P:amino acid metabolic process"/>
    <property type="evidence" value="ECO:0007669"/>
    <property type="project" value="InterPro"/>
</dbReference>
<dbReference type="InterPro" id="IPR040918">
    <property type="entry name" value="GatD_N"/>
</dbReference>
<dbReference type="Pfam" id="PF18195">
    <property type="entry name" value="GatD_N"/>
    <property type="match status" value="1"/>
</dbReference>
<dbReference type="PROSITE" id="PS00917">
    <property type="entry name" value="ASN_GLN_ASE_2"/>
    <property type="match status" value="1"/>
</dbReference>
<dbReference type="PRINTS" id="PR00139">
    <property type="entry name" value="ASNGLNASE"/>
</dbReference>
<dbReference type="InterPro" id="IPR006033">
    <property type="entry name" value="AsnA_fam"/>
</dbReference>
<feature type="domain" description="Asparaginase/glutaminase C-terminal" evidence="10">
    <location>
        <begin position="307"/>
        <end position="420"/>
    </location>
</feature>
<dbReference type="InterPro" id="IPR027475">
    <property type="entry name" value="Asparaginase/glutaminase_AS2"/>
</dbReference>
<dbReference type="PROSITE" id="PS51732">
    <property type="entry name" value="ASN_GLN_ASE_3"/>
    <property type="match status" value="1"/>
</dbReference>
<keyword evidence="2 5" id="KW-0547">Nucleotide-binding</keyword>
<feature type="domain" description="L-asparaginase N-terminal" evidence="9">
    <location>
        <begin position="92"/>
        <end position="279"/>
    </location>
</feature>
<dbReference type="NCBIfam" id="TIGR02153">
    <property type="entry name" value="gatD_arch"/>
    <property type="match status" value="1"/>
</dbReference>
<sequence length="444" mass="49222">MEYPEPIRSKLSQLGIEIGDKIRLVREDGLIIEGILMPRPRGANFIVVKLRNGYNVGIAWDKVKEITLIEKKKRYEVAKAKGVPKREGLPTVKIIGTGGTIASKIDYETGAVKPAMSAEELVEDIPELLDVANIEAEQILEILSENMEPKYWEKIALAVHAELLRDEIAGVIVAHGTDTMAYTSSALAFAIQDLNKPVVFTGAQRSSDRPSSDAAFNLMASVVFATKANAAEVVVTMHGETGDTYAVVHRATRVRKFHSTRRDAFQSVCAEPLAYVWPWAYEVKMISEPLNRRSNIEPKVLPKFDPRVLQVKAYPGMPDLLEIALEKGYRGVIIEGTGMGHVPQRLVETIKRLTDAGVFVGVTTQCIHGTVNLNVYSTGREMLDAGAVPLEDMLAEVATVKLMWALGNYGNDLEKVREIMLKPIAGEIRNRRTINLYRLSYPEI</sequence>
<dbReference type="SFLD" id="SFLDS00057">
    <property type="entry name" value="Glutaminase/Asparaginase"/>
    <property type="match status" value="1"/>
</dbReference>
<dbReference type="GO" id="GO:0050567">
    <property type="term" value="F:glutaminyl-tRNA synthase (glutamine-hydrolyzing) activity"/>
    <property type="evidence" value="ECO:0007669"/>
    <property type="project" value="UniProtKB-UniRule"/>
</dbReference>
<dbReference type="NCBIfam" id="TIGR00519">
    <property type="entry name" value="asnASE_I"/>
    <property type="match status" value="1"/>
</dbReference>
<feature type="active site" evidence="5 6">
    <location>
        <position position="100"/>
    </location>
</feature>
<comment type="subunit">
    <text evidence="5 8">Heterodimer of GatD and GatE.</text>
</comment>
<evidence type="ECO:0000259" key="9">
    <source>
        <dbReference type="Pfam" id="PF00710"/>
    </source>
</evidence>
<dbReference type="HAMAP" id="MF_00586">
    <property type="entry name" value="GatD"/>
    <property type="match status" value="1"/>
</dbReference>
<dbReference type="EC" id="6.3.5.-" evidence="5 8"/>
<dbReference type="InterPro" id="IPR027473">
    <property type="entry name" value="L-asparaginase_C"/>
</dbReference>
<dbReference type="EMBL" id="CP006868">
    <property type="protein sequence ID" value="UXD21941.1"/>
    <property type="molecule type" value="Genomic_DNA"/>
</dbReference>
<dbReference type="InterPro" id="IPR040919">
    <property type="entry name" value="Asparaginase_C"/>
</dbReference>
<proteinExistence type="inferred from homology"/>
<dbReference type="GO" id="GO:0006450">
    <property type="term" value="P:regulation of translational fidelity"/>
    <property type="evidence" value="ECO:0007669"/>
    <property type="project" value="InterPro"/>
</dbReference>
<organism evidence="12 13">
    <name type="scientific">Ignicoccus pacificus DSM 13166</name>
    <dbReference type="NCBI Taxonomy" id="940294"/>
    <lineage>
        <taxon>Archaea</taxon>
        <taxon>Thermoproteota</taxon>
        <taxon>Thermoprotei</taxon>
        <taxon>Desulfurococcales</taxon>
        <taxon>Desulfurococcaceae</taxon>
        <taxon>Ignicoccus</taxon>
    </lineage>
</organism>
<evidence type="ECO:0000259" key="10">
    <source>
        <dbReference type="Pfam" id="PF17763"/>
    </source>
</evidence>
<dbReference type="AlphaFoldDB" id="A0A977KBQ7"/>
<evidence type="ECO:0000256" key="8">
    <source>
        <dbReference type="RuleBase" id="RU004457"/>
    </source>
</evidence>
<evidence type="ECO:0000259" key="11">
    <source>
        <dbReference type="Pfam" id="PF18195"/>
    </source>
</evidence>
<dbReference type="Gene3D" id="2.30.30.520">
    <property type="match status" value="1"/>
</dbReference>
<dbReference type="InterPro" id="IPR011878">
    <property type="entry name" value="GatD"/>
</dbReference>
<dbReference type="FunFam" id="3.40.50.1170:FF:000001">
    <property type="entry name" value="L-asparaginase 2"/>
    <property type="match status" value="1"/>
</dbReference>
<dbReference type="InterPro" id="IPR036152">
    <property type="entry name" value="Asp/glu_Ase-like_sf"/>
</dbReference>
<accession>A0A977KBQ7</accession>
<keyword evidence="13" id="KW-1185">Reference proteome</keyword>
<comment type="catalytic activity">
    <reaction evidence="5 8">
        <text>L-glutamyl-tRNA(Gln) + L-glutamine + ATP + H2O = L-glutaminyl-tRNA(Gln) + L-glutamate + ADP + phosphate + H(+)</text>
        <dbReference type="Rhea" id="RHEA:17521"/>
        <dbReference type="Rhea" id="RHEA-COMP:9681"/>
        <dbReference type="Rhea" id="RHEA-COMP:9684"/>
        <dbReference type="ChEBI" id="CHEBI:15377"/>
        <dbReference type="ChEBI" id="CHEBI:15378"/>
        <dbReference type="ChEBI" id="CHEBI:29985"/>
        <dbReference type="ChEBI" id="CHEBI:30616"/>
        <dbReference type="ChEBI" id="CHEBI:43474"/>
        <dbReference type="ChEBI" id="CHEBI:58359"/>
        <dbReference type="ChEBI" id="CHEBI:78520"/>
        <dbReference type="ChEBI" id="CHEBI:78521"/>
        <dbReference type="ChEBI" id="CHEBI:456216"/>
    </reaction>
</comment>
<keyword evidence="3 5" id="KW-0067">ATP-binding</keyword>
<dbReference type="Pfam" id="PF00710">
    <property type="entry name" value="Asparaginase"/>
    <property type="match status" value="1"/>
</dbReference>
<reference evidence="12" key="1">
    <citation type="submission" date="2013-11" db="EMBL/GenBank/DDBJ databases">
        <title>Comparative genomics of Ignicoccus.</title>
        <authorList>
            <person name="Podar M."/>
        </authorList>
    </citation>
    <scope>NUCLEOTIDE SEQUENCE</scope>
    <source>
        <strain evidence="12">DSM 13166</strain>
    </source>
</reference>
<dbReference type="Proteomes" id="UP001063698">
    <property type="component" value="Chromosome"/>
</dbReference>
<evidence type="ECO:0000256" key="2">
    <source>
        <dbReference type="ARBA" id="ARBA00022741"/>
    </source>
</evidence>